<evidence type="ECO:0000256" key="1">
    <source>
        <dbReference type="ARBA" id="ARBA00010617"/>
    </source>
</evidence>
<dbReference type="InterPro" id="IPR017972">
    <property type="entry name" value="Cyt_P450_CS"/>
</dbReference>
<dbReference type="Gene3D" id="1.10.630.10">
    <property type="entry name" value="Cytochrome P450"/>
    <property type="match status" value="1"/>
</dbReference>
<dbReference type="SUPFAM" id="SSF52343">
    <property type="entry name" value="Ferredoxin reductase-like, C-terminal NADP-linked domain"/>
    <property type="match status" value="1"/>
</dbReference>
<dbReference type="GO" id="GO:0016705">
    <property type="term" value="F:oxidoreductase activity, acting on paired donors, with incorporation or reduction of molecular oxygen"/>
    <property type="evidence" value="ECO:0007669"/>
    <property type="project" value="InterPro"/>
</dbReference>
<dbReference type="InterPro" id="IPR036396">
    <property type="entry name" value="Cyt_P450_sf"/>
</dbReference>
<dbReference type="GO" id="GO:0004497">
    <property type="term" value="F:monooxygenase activity"/>
    <property type="evidence" value="ECO:0007669"/>
    <property type="project" value="InterPro"/>
</dbReference>
<dbReference type="PROSITE" id="PS00086">
    <property type="entry name" value="CYTOCHROME_P450"/>
    <property type="match status" value="1"/>
</dbReference>
<protein>
    <recommendedName>
        <fullName evidence="10">Cytochrome P450</fullName>
    </recommendedName>
</protein>
<dbReference type="KEGG" id="fox:FOXG_02323"/>
<comment type="similarity">
    <text evidence="1">Belongs to the cytochrome P450 family.</text>
</comment>
<gene>
    <name evidence="8" type="ORF">FOXG_02323</name>
</gene>
<dbReference type="InterPro" id="IPR017938">
    <property type="entry name" value="Riboflavin_synthase-like_b-brl"/>
</dbReference>
<keyword evidence="5" id="KW-0411">Iron-sulfur</keyword>
<dbReference type="VEuPathDB" id="FungiDB:FOXG_02323"/>
<dbReference type="GO" id="GO:0005506">
    <property type="term" value="F:iron ion binding"/>
    <property type="evidence" value="ECO:0007669"/>
    <property type="project" value="InterPro"/>
</dbReference>
<evidence type="ECO:0000313" key="8">
    <source>
        <dbReference type="EMBL" id="KNA97776.1"/>
    </source>
</evidence>
<organism evidence="8 9">
    <name type="scientific">Fusarium oxysporum f. sp. lycopersici (strain 4287 / CBS 123668 / FGSC 9935 / NRRL 34936)</name>
    <name type="common">Fusarium vascular wilt of tomato</name>
    <dbReference type="NCBI Taxonomy" id="426428"/>
    <lineage>
        <taxon>Eukaryota</taxon>
        <taxon>Fungi</taxon>
        <taxon>Dikarya</taxon>
        <taxon>Ascomycota</taxon>
        <taxon>Pezizomycotina</taxon>
        <taxon>Sordariomycetes</taxon>
        <taxon>Hypocreomycetidae</taxon>
        <taxon>Hypocreales</taxon>
        <taxon>Nectriaceae</taxon>
        <taxon>Fusarium</taxon>
        <taxon>Fusarium oxysporum species complex</taxon>
    </lineage>
</organism>
<dbReference type="SUPFAM" id="SSF48264">
    <property type="entry name" value="Cytochrome P450"/>
    <property type="match status" value="1"/>
</dbReference>
<dbReference type="SUPFAM" id="SSF63380">
    <property type="entry name" value="Riboflavin synthase domain-like"/>
    <property type="match status" value="1"/>
</dbReference>
<dbReference type="Gene3D" id="3.40.50.80">
    <property type="entry name" value="Nucleotide-binding domain of ferredoxin-NADP reductase (FNR) module"/>
    <property type="match status" value="1"/>
</dbReference>
<dbReference type="PRINTS" id="PR00385">
    <property type="entry name" value="P450"/>
</dbReference>
<accession>A0A0J9WI22</accession>
<dbReference type="Pfam" id="PF00175">
    <property type="entry name" value="NAD_binding_1"/>
    <property type="match status" value="1"/>
</dbReference>
<dbReference type="InterPro" id="IPR001041">
    <property type="entry name" value="2Fe-2S_ferredoxin-type"/>
</dbReference>
<feature type="domain" description="FAD-binding FR-type" evidence="7">
    <location>
        <begin position="421"/>
        <end position="522"/>
    </location>
</feature>
<evidence type="ECO:0000259" key="6">
    <source>
        <dbReference type="PROSITE" id="PS51085"/>
    </source>
</evidence>
<dbReference type="PROSITE" id="PS51384">
    <property type="entry name" value="FAD_FR"/>
    <property type="match status" value="1"/>
</dbReference>
<dbReference type="InterPro" id="IPR036010">
    <property type="entry name" value="2Fe-2S_ferredoxin-like_sf"/>
</dbReference>
<reference evidence="8" key="2">
    <citation type="journal article" date="2010" name="Nature">
        <title>Comparative genomics reveals mobile pathogenicity chromosomes in Fusarium.</title>
        <authorList>
            <person name="Ma L.J."/>
            <person name="van der Does H.C."/>
            <person name="Borkovich K.A."/>
            <person name="Coleman J.J."/>
            <person name="Daboussi M.J."/>
            <person name="Di Pietro A."/>
            <person name="Dufresne M."/>
            <person name="Freitag M."/>
            <person name="Grabherr M."/>
            <person name="Henrissat B."/>
            <person name="Houterman P.M."/>
            <person name="Kang S."/>
            <person name="Shim W.B."/>
            <person name="Woloshuk C."/>
            <person name="Xie X."/>
            <person name="Xu J.R."/>
            <person name="Antoniw J."/>
            <person name="Baker S.E."/>
            <person name="Bluhm B.H."/>
            <person name="Breakspear A."/>
            <person name="Brown D.W."/>
            <person name="Butchko R.A."/>
            <person name="Chapman S."/>
            <person name="Coulson R."/>
            <person name="Coutinho P.M."/>
            <person name="Danchin E.G."/>
            <person name="Diener A."/>
            <person name="Gale L.R."/>
            <person name="Gardiner D.M."/>
            <person name="Goff S."/>
            <person name="Hammond-Kosack K.E."/>
            <person name="Hilburn K."/>
            <person name="Hua-Van A."/>
            <person name="Jonkers W."/>
            <person name="Kazan K."/>
            <person name="Kodira C.D."/>
            <person name="Koehrsen M."/>
            <person name="Kumar L."/>
            <person name="Lee Y.H."/>
            <person name="Li L."/>
            <person name="Manners J.M."/>
            <person name="Miranda-Saavedra D."/>
            <person name="Mukherjee M."/>
            <person name="Park G."/>
            <person name="Park J."/>
            <person name="Park S.Y."/>
            <person name="Proctor R.H."/>
            <person name="Regev A."/>
            <person name="Ruiz-Roldan M.C."/>
            <person name="Sain D."/>
            <person name="Sakthikumar S."/>
            <person name="Sykes S."/>
            <person name="Schwartz D.C."/>
            <person name="Turgeon B.G."/>
            <person name="Wapinski I."/>
            <person name="Yoder O."/>
            <person name="Young S."/>
            <person name="Zeng Q."/>
            <person name="Zhou S."/>
            <person name="Galagan J."/>
            <person name="Cuomo C.A."/>
            <person name="Kistler H.C."/>
            <person name="Rep M."/>
        </authorList>
    </citation>
    <scope>NUCLEOTIDE SEQUENCE [LARGE SCALE GENOMIC DNA]</scope>
    <source>
        <strain evidence="8">4287</strain>
    </source>
</reference>
<dbReference type="InterPro" id="IPR039261">
    <property type="entry name" value="FNR_nucleotide-bd"/>
</dbReference>
<dbReference type="PANTHER" id="PTHR46696">
    <property type="entry name" value="P450, PUTATIVE (EUROFUNG)-RELATED"/>
    <property type="match status" value="1"/>
</dbReference>
<dbReference type="Proteomes" id="UP000009097">
    <property type="component" value="Unassembled WGS sequence"/>
</dbReference>
<dbReference type="AlphaFoldDB" id="A0A0J9WI22"/>
<dbReference type="PRINTS" id="PR00359">
    <property type="entry name" value="BP450"/>
</dbReference>
<dbReference type="PROSITE" id="PS00197">
    <property type="entry name" value="2FE2S_FER_1"/>
    <property type="match status" value="1"/>
</dbReference>
<dbReference type="PROSITE" id="PS51085">
    <property type="entry name" value="2FE2S_FER_2"/>
    <property type="match status" value="1"/>
</dbReference>
<evidence type="ECO:0008006" key="10">
    <source>
        <dbReference type="Google" id="ProtNLM"/>
    </source>
</evidence>
<feature type="domain" description="2Fe-2S ferredoxin-type" evidence="6">
    <location>
        <begin position="652"/>
        <end position="738"/>
    </location>
</feature>
<sequence>MTCPFSNPRNLFDDLATARETPSIEYSEKLGGYVISRYDDIVSVLDNPAAFSSRPTVPDFPPQVKQIFANKVPERGTLLAYDNPDHDRLRKSVASFFVPRRLERFEPLLRATAHGLIDGFVEKGCVDIKSNFALTLPLRTIVIVAGLEPSRWQWIGRCLALFGGITQTNEELSIEQRVQDVLDLHEYVAEVIAERKTDRRDDLISHIWNERDAGVVEMTDYEHLSMIPGLLLAGHETTTNLLSMGISHLLHHDLWNAATEDEEARSTAIEELLRYESAITGMERLVKEESKIGDHIVQPGQKLFVAYNSGSRDSTKFGNPDKLDFKRQHKHQHLGFGRGIHACLGAPFARLLLRTELAVLKERLPNMRLETPYEEIQYCRVHSGRGPERVEIAWDVPSLDEMRVNVGQATVNSALRSSAKTEDLEMVVENVENVTERIVTLTLRPKDGGKVPKWSPGSHVDVQAGTIGYRQYSISSKPSDDQHIKIAVLRENDTGASNWIHQNAIKGSQMLIRGPRNHFSLEFGSRKTIFVAGGIGITPIIPMAEAAKQADVDYTILYLGRSKNNLAFVNELTEEHGDHFKLWVSQDQGGKRFDLKSFLKQEDASDLRVYCCGPEGLLTGVEEALADAPPGVLRLERFAAHNNGNTKPNTSFNVVLARSNKVLRVPEDKSVLEVINEAGAGVLSTCSTGVCGTCEVRVLDGLVDHRDVVLTQPEKAEGKSMMPCVSRCLGKKLTLDLW</sequence>
<keyword evidence="2" id="KW-0001">2Fe-2S</keyword>
<evidence type="ECO:0000256" key="5">
    <source>
        <dbReference type="ARBA" id="ARBA00023014"/>
    </source>
</evidence>
<dbReference type="Pfam" id="PF00067">
    <property type="entry name" value="p450"/>
    <property type="match status" value="1"/>
</dbReference>
<dbReference type="SUPFAM" id="SSF54292">
    <property type="entry name" value="2Fe-2S ferredoxin-like"/>
    <property type="match status" value="1"/>
</dbReference>
<dbReference type="InterPro" id="IPR001128">
    <property type="entry name" value="Cyt_P450"/>
</dbReference>
<dbReference type="GeneID" id="28944528"/>
<dbReference type="OrthoDB" id="3945418at2759"/>
<evidence type="ECO:0000256" key="4">
    <source>
        <dbReference type="ARBA" id="ARBA00023004"/>
    </source>
</evidence>
<dbReference type="InterPro" id="IPR012675">
    <property type="entry name" value="Beta-grasp_dom_sf"/>
</dbReference>
<dbReference type="InterPro" id="IPR001433">
    <property type="entry name" value="OxRdtase_FAD/NAD-bd"/>
</dbReference>
<evidence type="ECO:0000313" key="9">
    <source>
        <dbReference type="Proteomes" id="UP000009097"/>
    </source>
</evidence>
<keyword evidence="3" id="KW-0479">Metal-binding</keyword>
<dbReference type="Gene3D" id="2.40.30.10">
    <property type="entry name" value="Translation factors"/>
    <property type="match status" value="1"/>
</dbReference>
<evidence type="ECO:0000256" key="2">
    <source>
        <dbReference type="ARBA" id="ARBA00022714"/>
    </source>
</evidence>
<dbReference type="InterPro" id="IPR006058">
    <property type="entry name" value="2Fe2S_fd_BS"/>
</dbReference>
<dbReference type="GO" id="GO:0051537">
    <property type="term" value="F:2 iron, 2 sulfur cluster binding"/>
    <property type="evidence" value="ECO:0007669"/>
    <property type="project" value="UniProtKB-KW"/>
</dbReference>
<reference evidence="8" key="1">
    <citation type="submission" date="2007-04" db="EMBL/GenBank/DDBJ databases">
        <authorList>
            <consortium name="The Broad Institute Genome Sequencing Platform"/>
            <person name="Birren B."/>
            <person name="Lander E."/>
            <person name="Galagan J."/>
            <person name="Nusbaum C."/>
            <person name="Devon K."/>
            <person name="Ma L.-J."/>
            <person name="Jaffe D."/>
            <person name="Butler J."/>
            <person name="Alvarez P."/>
            <person name="Gnerre S."/>
            <person name="Grabherr M."/>
            <person name="Kleber M."/>
            <person name="Mauceli E."/>
            <person name="Brockman W."/>
            <person name="MacCallum I.A."/>
            <person name="Young S."/>
            <person name="LaButti K."/>
            <person name="DeCaprio D."/>
            <person name="Crawford M."/>
            <person name="Koehrsen M."/>
            <person name="Engels R."/>
            <person name="Montgomery P."/>
            <person name="Pearson M."/>
            <person name="Howarth C."/>
            <person name="Larson L."/>
            <person name="White J."/>
            <person name="O'Leary S."/>
            <person name="Kodira C."/>
            <person name="Zeng Q."/>
            <person name="Yandava C."/>
            <person name="Alvarado L."/>
            <person name="Kistler C."/>
            <person name="Shim W.-B."/>
            <person name="Kang S."/>
            <person name="Woloshuk C."/>
        </authorList>
    </citation>
    <scope>NUCLEOTIDE SEQUENCE</scope>
    <source>
        <strain evidence="8">4287</strain>
    </source>
</reference>
<dbReference type="InterPro" id="IPR017927">
    <property type="entry name" value="FAD-bd_FR_type"/>
</dbReference>
<keyword evidence="4" id="KW-0408">Iron</keyword>
<dbReference type="Pfam" id="PF00111">
    <property type="entry name" value="Fer2"/>
    <property type="match status" value="1"/>
</dbReference>
<dbReference type="Gene3D" id="3.10.20.30">
    <property type="match status" value="1"/>
</dbReference>
<evidence type="ECO:0000259" key="7">
    <source>
        <dbReference type="PROSITE" id="PS51384"/>
    </source>
</evidence>
<dbReference type="PANTHER" id="PTHR46696:SF6">
    <property type="entry name" value="P450, PUTATIVE (EUROFUNG)-RELATED"/>
    <property type="match status" value="1"/>
</dbReference>
<evidence type="ECO:0000256" key="3">
    <source>
        <dbReference type="ARBA" id="ARBA00022723"/>
    </source>
</evidence>
<dbReference type="GO" id="GO:0020037">
    <property type="term" value="F:heme binding"/>
    <property type="evidence" value="ECO:0007669"/>
    <property type="project" value="InterPro"/>
</dbReference>
<dbReference type="CDD" id="cd06185">
    <property type="entry name" value="PDR_like"/>
    <property type="match status" value="1"/>
</dbReference>
<dbReference type="RefSeq" id="XP_018235822.1">
    <property type="nucleotide sequence ID" value="XM_018379730.1"/>
</dbReference>
<dbReference type="InterPro" id="IPR002397">
    <property type="entry name" value="Cyt_P450_B"/>
</dbReference>
<name>A0A0J9WI22_FUSO4</name>
<dbReference type="EMBL" id="DS231697">
    <property type="protein sequence ID" value="KNA97776.1"/>
    <property type="molecule type" value="Genomic_DNA"/>
</dbReference>
<dbReference type="CDD" id="cd00207">
    <property type="entry name" value="fer2"/>
    <property type="match status" value="1"/>
</dbReference>
<proteinExistence type="inferred from homology"/>